<sequence>MKRQSMISGAMVLAVGMLLVKLLGLLCKIPLSRILGTAGMGYFSASYTLFTAVYGLTVTGLTGAASQCTASLMAQGRYGDCKKLLTGSVKWYTLTGLAGCLLLLGLAPVLCALIHSPKSQPGLWMIAPAVLFSCLAAALRGHFEGTRNMTPTSLSQVAEAGVKLICSVGLSMGVLWWGEREFQRTGQVLGQSASNWEEAQAILLPWASAAALLGITLSTLAGTIVLALLLKHQPPFTSFLAKQAPPTLKQSQQIRQLWKLALPITFSSVITSVTSLIDLFTIPSGVRQAAAAAPQLYFSLSQTLEPGQQLSELLYGAYTMALAVFHLVPSFTGLLGKTALPAITESRMGQRPQSIGRQLKLVVGGSALICVPAGLAMGLVSPLITHILYGAQNGWQVIAQTMALLAPGAVCCGLAVPLYSVLQGLGRADLPVWFLLIGSGVKMAGNLMLIPLPQLGLSGAAIATDLCYALVLGCCFWAVWREKWKLEAKKSPTQ</sequence>
<evidence type="ECO:0000256" key="3">
    <source>
        <dbReference type="ARBA" id="ARBA00022692"/>
    </source>
</evidence>
<dbReference type="InterPro" id="IPR050833">
    <property type="entry name" value="Poly_Biosynth_Transport"/>
</dbReference>
<gene>
    <name evidence="7" type="ORF">IAB36_04460</name>
</gene>
<evidence type="ECO:0000256" key="4">
    <source>
        <dbReference type="ARBA" id="ARBA00022989"/>
    </source>
</evidence>
<evidence type="ECO:0000313" key="7">
    <source>
        <dbReference type="EMBL" id="HIR41063.1"/>
    </source>
</evidence>
<feature type="transmembrane region" description="Helical" evidence="6">
    <location>
        <begin position="397"/>
        <end position="420"/>
    </location>
</feature>
<protein>
    <submittedName>
        <fullName evidence="7">Polysaccharide biosynthesis C-terminal domain-containing protein</fullName>
    </submittedName>
</protein>
<dbReference type="AlphaFoldDB" id="A0A9D1AJJ4"/>
<dbReference type="PANTHER" id="PTHR30250">
    <property type="entry name" value="PST FAMILY PREDICTED COLANIC ACID TRANSPORTER"/>
    <property type="match status" value="1"/>
</dbReference>
<feature type="transmembrane region" description="Helical" evidence="6">
    <location>
        <begin position="315"/>
        <end position="340"/>
    </location>
</feature>
<feature type="transmembrane region" description="Helical" evidence="6">
    <location>
        <begin position="432"/>
        <end position="452"/>
    </location>
</feature>
<evidence type="ECO:0000256" key="2">
    <source>
        <dbReference type="ARBA" id="ARBA00022475"/>
    </source>
</evidence>
<proteinExistence type="predicted"/>
<name>A0A9D1AJJ4_9FIRM</name>
<feature type="transmembrane region" description="Helical" evidence="6">
    <location>
        <begin position="361"/>
        <end position="385"/>
    </location>
</feature>
<dbReference type="Proteomes" id="UP000886749">
    <property type="component" value="Unassembled WGS sequence"/>
</dbReference>
<feature type="transmembrane region" description="Helical" evidence="6">
    <location>
        <begin position="121"/>
        <end position="139"/>
    </location>
</feature>
<dbReference type="Pfam" id="PF01943">
    <property type="entry name" value="Polysacc_synt"/>
    <property type="match status" value="1"/>
</dbReference>
<feature type="transmembrane region" description="Helical" evidence="6">
    <location>
        <begin position="206"/>
        <end position="230"/>
    </location>
</feature>
<reference evidence="7" key="2">
    <citation type="journal article" date="2021" name="PeerJ">
        <title>Extensive microbial diversity within the chicken gut microbiome revealed by metagenomics and culture.</title>
        <authorList>
            <person name="Gilroy R."/>
            <person name="Ravi A."/>
            <person name="Getino M."/>
            <person name="Pursley I."/>
            <person name="Horton D.L."/>
            <person name="Alikhan N.F."/>
            <person name="Baker D."/>
            <person name="Gharbi K."/>
            <person name="Hall N."/>
            <person name="Watson M."/>
            <person name="Adriaenssens E.M."/>
            <person name="Foster-Nyarko E."/>
            <person name="Jarju S."/>
            <person name="Secka A."/>
            <person name="Antonio M."/>
            <person name="Oren A."/>
            <person name="Chaudhuri R.R."/>
            <person name="La Ragione R."/>
            <person name="Hildebrand F."/>
            <person name="Pallen M.J."/>
        </authorList>
    </citation>
    <scope>NUCLEOTIDE SEQUENCE</scope>
    <source>
        <strain evidence="7">CHK184-25365</strain>
    </source>
</reference>
<dbReference type="GO" id="GO:0005886">
    <property type="term" value="C:plasma membrane"/>
    <property type="evidence" value="ECO:0007669"/>
    <property type="project" value="UniProtKB-SubCell"/>
</dbReference>
<dbReference type="EMBL" id="DVGY01000098">
    <property type="protein sequence ID" value="HIR41063.1"/>
    <property type="molecule type" value="Genomic_DNA"/>
</dbReference>
<feature type="transmembrane region" description="Helical" evidence="6">
    <location>
        <begin position="257"/>
        <end position="277"/>
    </location>
</feature>
<feature type="transmembrane region" description="Helical" evidence="6">
    <location>
        <begin position="91"/>
        <end position="115"/>
    </location>
</feature>
<evidence type="ECO:0000256" key="5">
    <source>
        <dbReference type="ARBA" id="ARBA00023136"/>
    </source>
</evidence>
<comment type="caution">
    <text evidence="7">The sequence shown here is derived from an EMBL/GenBank/DDBJ whole genome shotgun (WGS) entry which is preliminary data.</text>
</comment>
<accession>A0A9D1AJJ4</accession>
<dbReference type="PANTHER" id="PTHR30250:SF21">
    <property type="entry name" value="LIPID II FLIPPASE MURJ"/>
    <property type="match status" value="1"/>
</dbReference>
<keyword evidence="3 6" id="KW-0812">Transmembrane</keyword>
<evidence type="ECO:0000313" key="8">
    <source>
        <dbReference type="Proteomes" id="UP000886749"/>
    </source>
</evidence>
<evidence type="ECO:0000256" key="6">
    <source>
        <dbReference type="SAM" id="Phobius"/>
    </source>
</evidence>
<evidence type="ECO:0000256" key="1">
    <source>
        <dbReference type="ARBA" id="ARBA00004651"/>
    </source>
</evidence>
<keyword evidence="2" id="KW-1003">Cell membrane</keyword>
<reference evidence="7" key="1">
    <citation type="submission" date="2020-10" db="EMBL/GenBank/DDBJ databases">
        <authorList>
            <person name="Gilroy R."/>
        </authorList>
    </citation>
    <scope>NUCLEOTIDE SEQUENCE</scope>
    <source>
        <strain evidence="7">CHK184-25365</strain>
    </source>
</reference>
<comment type="subcellular location">
    <subcellularLocation>
        <location evidence="1">Cell membrane</location>
        <topology evidence="1">Multi-pass membrane protein</topology>
    </subcellularLocation>
</comment>
<organism evidence="7 8">
    <name type="scientific">Candidatus Egerieicola pullicola</name>
    <dbReference type="NCBI Taxonomy" id="2840775"/>
    <lineage>
        <taxon>Bacteria</taxon>
        <taxon>Bacillati</taxon>
        <taxon>Bacillota</taxon>
        <taxon>Clostridia</taxon>
        <taxon>Eubacteriales</taxon>
        <taxon>Oscillospiraceae</taxon>
        <taxon>Oscillospiraceae incertae sedis</taxon>
        <taxon>Candidatus Egerieicola</taxon>
    </lineage>
</organism>
<dbReference type="InterPro" id="IPR002797">
    <property type="entry name" value="Polysacc_synth"/>
</dbReference>
<keyword evidence="4 6" id="KW-1133">Transmembrane helix</keyword>
<feature type="transmembrane region" description="Helical" evidence="6">
    <location>
        <begin position="458"/>
        <end position="480"/>
    </location>
</feature>
<keyword evidence="5 6" id="KW-0472">Membrane</keyword>